<dbReference type="NCBIfam" id="TIGR02768">
    <property type="entry name" value="TraA_Ti"/>
    <property type="match status" value="1"/>
</dbReference>
<dbReference type="Gene3D" id="2.30.30.940">
    <property type="match status" value="1"/>
</dbReference>
<dbReference type="InterPro" id="IPR014136">
    <property type="entry name" value="TraA_Ti"/>
</dbReference>
<sequence>MAIFHLHAQIMGKANGQSAVAASAYRHCAKMENLRTAQAYDYTAKRGNVHSEISIPKDAPIWAKTLTSLDHHKASEIFWNRVESFENRSDAQFAREMTLALPVELTREENIALVRDFVAENFTAKGIVSDWAYHDIMGNPHAHVMTALRPLSEDGFGPKNTVLLDDDGKPVITKSGKAKYRQFAGGPELIPSLRSSWAQHQNLHLAQNGHDVQVDHRSYKDQGIELEATMHRGPTADGMDKRGAPSDRIEVNETIEVKRRDQIMADPSLVLKIITAQKAVFDERDVAKVVHRYTDNHADFQALFLRVGVLEDQVQIAPPIFDPITDKMIERAKYTTREVLETERALIFDTRSLGKSGGFAADEKTVSRAMREVQKSNGFAFDPEQSNVVRELVGDAAIAVMVGYAGAGKSTVMGAVRHIYEGEGRRVVGGALAGKAAVGLRDSAGIESRTLASWEASWKAGLRNLSKGDVFVLDEAGMVSSSQMQRFVEHVKLSGAKLIVLGDARQLQPIEYGAAFRAMSDNVGYSVLSGVRRQRHDFMREASVAFGSGRYREGLQAYIDRGHVHVEADLSAARSKIIQAWFGDWSAGADVLMLAHRNKDVYALNEEARAAIKANGGLLDEVSFKAVRGERKIAIGERIVFLEKSRDLGVENGTFATVLSHGKGVIEAEIGDGKRVRFSDYEYANIDYGYTATIHKTQGATVDKAYVLGSNTLDAQLAYVALTRHRDDVQVYVSAGDFRNHDALVSALSRERLQSTTLALEQTDDYRQSVREFAERRGIPTVETLAEWWSCKVETLRGYFEKVVARFEAFSTQFGQEQPAAYSAKAVASVLSPAVESVVAAPAQLQFPEMTVGVQQSLNRLDTRRDHAELVNTDRARKSWFTAISFELTAGSSSKDLRAFNDQIREIVPRMEILRIGPDRDLASEDGVVLKLSSEIRERVLEQWPLIFSGQKAEFDQMQIEVAQAVLADAKERGIEQDYERSVAMFRKPDFNLVDPVVDWSQSIEDVVVMRIKADPSFISATGALTKVAKSTWKNPETVVARIAEVLGGGREALASRLRQVVEAPGSMGELAGSRSLLGRNDAARDAALSLVRSVAAAADDLGEVYRNLYTSIRLDETAFRDAMKEAIPALSPAAAAFGKRIVSSSDKDIGQLVRNADDHRALAELRELVHEFRNRFGSRHGDELDTDKLERAGSVLDKQSLQTAVAVYREAHAASGRATALERAQGHNNEHVQQQGLHRENPAGFSY</sequence>
<dbReference type="SUPFAM" id="SSF52540">
    <property type="entry name" value="P-loop containing nucleoside triphosphate hydrolases"/>
    <property type="match status" value="2"/>
</dbReference>
<comment type="similarity">
    <text evidence="1">Belongs to the MobA/MobL family.</text>
</comment>
<protein>
    <submittedName>
        <fullName evidence="5">Ti-type conjugative transfer relaxase TraA</fullName>
    </submittedName>
</protein>
<evidence type="ECO:0000256" key="2">
    <source>
        <dbReference type="ARBA" id="ARBA00022971"/>
    </source>
</evidence>
<keyword evidence="2" id="KW-0184">Conjugation</keyword>
<dbReference type="Proteomes" id="UP001234585">
    <property type="component" value="Plasmid unnamed7"/>
</dbReference>
<keyword evidence="5" id="KW-0614">Plasmid</keyword>
<dbReference type="InterPro" id="IPR005053">
    <property type="entry name" value="MobA_MobL"/>
</dbReference>
<evidence type="ECO:0000256" key="3">
    <source>
        <dbReference type="SAM" id="MobiDB-lite"/>
    </source>
</evidence>
<evidence type="ECO:0000259" key="4">
    <source>
        <dbReference type="Pfam" id="PF03389"/>
    </source>
</evidence>
<dbReference type="CDD" id="cd18809">
    <property type="entry name" value="SF1_C_RecD"/>
    <property type="match status" value="1"/>
</dbReference>
<dbReference type="Pfam" id="PF03389">
    <property type="entry name" value="MobA_MobL"/>
    <property type="match status" value="1"/>
</dbReference>
<reference evidence="5 6" key="1">
    <citation type="submission" date="2023-08" db="EMBL/GenBank/DDBJ databases">
        <title>Pathogen: clinical or host-associated sample.</title>
        <authorList>
            <person name="Hergert J."/>
            <person name="Casey R."/>
            <person name="Wagner J."/>
            <person name="Young E.L."/>
            <person name="Oakeson K.F."/>
        </authorList>
    </citation>
    <scope>NUCLEOTIDE SEQUENCE [LARGE SCALE GENOMIC DNA]</scope>
    <source>
        <strain evidence="5 6">1760953</strain>
        <plasmid evidence="5 6">unnamed7</plasmid>
    </source>
</reference>
<gene>
    <name evidence="5" type="primary">traA</name>
    <name evidence="5" type="ORF">Q9313_28730</name>
</gene>
<dbReference type="Gene3D" id="3.30.930.30">
    <property type="match status" value="1"/>
</dbReference>
<dbReference type="Gene3D" id="3.40.50.300">
    <property type="entry name" value="P-loop containing nucleotide triphosphate hydrolases"/>
    <property type="match status" value="2"/>
</dbReference>
<dbReference type="CDD" id="cd17933">
    <property type="entry name" value="DEXSc_RecD-like"/>
    <property type="match status" value="1"/>
</dbReference>
<dbReference type="RefSeq" id="WP_306041836.1">
    <property type="nucleotide sequence ID" value="NZ_CP132309.1"/>
</dbReference>
<keyword evidence="6" id="KW-1185">Reference proteome</keyword>
<evidence type="ECO:0000313" key="5">
    <source>
        <dbReference type="EMBL" id="WLS01386.1"/>
    </source>
</evidence>
<geneLocation type="plasmid" evidence="5 6">
    <name>unnamed7</name>
</geneLocation>
<dbReference type="EMBL" id="CP132309">
    <property type="protein sequence ID" value="WLS01386.1"/>
    <property type="molecule type" value="Genomic_DNA"/>
</dbReference>
<evidence type="ECO:0000313" key="6">
    <source>
        <dbReference type="Proteomes" id="UP001234585"/>
    </source>
</evidence>
<proteinExistence type="inferred from homology"/>
<dbReference type="AlphaFoldDB" id="A0AA50CRF1"/>
<feature type="domain" description="MobA/MobL protein" evidence="4">
    <location>
        <begin position="17"/>
        <end position="242"/>
    </location>
</feature>
<organism evidence="5 6">
    <name type="scientific">Shinella sumterensis</name>
    <dbReference type="NCBI Taxonomy" id="1967501"/>
    <lineage>
        <taxon>Bacteria</taxon>
        <taxon>Pseudomonadati</taxon>
        <taxon>Pseudomonadota</taxon>
        <taxon>Alphaproteobacteria</taxon>
        <taxon>Hyphomicrobiales</taxon>
        <taxon>Rhizobiaceae</taxon>
        <taxon>Shinella</taxon>
    </lineage>
</organism>
<accession>A0AA50CRF1</accession>
<feature type="region of interest" description="Disordered" evidence="3">
    <location>
        <begin position="1225"/>
        <end position="1248"/>
    </location>
</feature>
<dbReference type="Pfam" id="PF13604">
    <property type="entry name" value="AAA_30"/>
    <property type="match status" value="1"/>
</dbReference>
<evidence type="ECO:0000256" key="1">
    <source>
        <dbReference type="ARBA" id="ARBA00010873"/>
    </source>
</evidence>
<dbReference type="InterPro" id="IPR027417">
    <property type="entry name" value="P-loop_NTPase"/>
</dbReference>
<name>A0AA50CRF1_9HYPH</name>